<gene>
    <name evidence="3" type="ORF">P4O66_009197</name>
</gene>
<keyword evidence="4" id="KW-1185">Reference proteome</keyword>
<proteinExistence type="predicted"/>
<dbReference type="InterPro" id="IPR055355">
    <property type="entry name" value="ZP-C"/>
</dbReference>
<dbReference type="Proteomes" id="UP001239994">
    <property type="component" value="Unassembled WGS sequence"/>
</dbReference>
<dbReference type="PANTHER" id="PTHR47130:SF3">
    <property type="entry name" value="ZONA PELLUCIDA PROTEIN"/>
    <property type="match status" value="1"/>
</dbReference>
<dbReference type="InterPro" id="IPR042235">
    <property type="entry name" value="ZP-C_dom"/>
</dbReference>
<dbReference type="AlphaFoldDB" id="A0AAD8ZAK9"/>
<dbReference type="Pfam" id="PF23344">
    <property type="entry name" value="ZP-N"/>
    <property type="match status" value="1"/>
</dbReference>
<dbReference type="Gene3D" id="2.60.40.4100">
    <property type="entry name" value="Zona pellucida, ZP-C domain"/>
    <property type="match status" value="1"/>
</dbReference>
<dbReference type="InterPro" id="IPR055356">
    <property type="entry name" value="ZP-N"/>
</dbReference>
<evidence type="ECO:0000313" key="3">
    <source>
        <dbReference type="EMBL" id="KAK1796108.1"/>
    </source>
</evidence>
<dbReference type="EMBL" id="JAROKS010000015">
    <property type="protein sequence ID" value="KAK1796108.1"/>
    <property type="molecule type" value="Genomic_DNA"/>
</dbReference>
<feature type="non-terminal residue" evidence="3">
    <location>
        <position position="826"/>
    </location>
</feature>
<dbReference type="Gene3D" id="2.60.40.3210">
    <property type="entry name" value="Zona pellucida, ZP-N domain"/>
    <property type="match status" value="1"/>
</dbReference>
<dbReference type="Pfam" id="PF00100">
    <property type="entry name" value="Zona_pellucida"/>
    <property type="match status" value="1"/>
</dbReference>
<dbReference type="SMART" id="SM00241">
    <property type="entry name" value="ZP"/>
    <property type="match status" value="1"/>
</dbReference>
<organism evidence="3 4">
    <name type="scientific">Electrophorus voltai</name>
    <dbReference type="NCBI Taxonomy" id="2609070"/>
    <lineage>
        <taxon>Eukaryota</taxon>
        <taxon>Metazoa</taxon>
        <taxon>Chordata</taxon>
        <taxon>Craniata</taxon>
        <taxon>Vertebrata</taxon>
        <taxon>Euteleostomi</taxon>
        <taxon>Actinopterygii</taxon>
        <taxon>Neopterygii</taxon>
        <taxon>Teleostei</taxon>
        <taxon>Ostariophysi</taxon>
        <taxon>Gymnotiformes</taxon>
        <taxon>Gymnotoidei</taxon>
        <taxon>Gymnotidae</taxon>
        <taxon>Electrophorus</taxon>
    </lineage>
</organism>
<evidence type="ECO:0000256" key="1">
    <source>
        <dbReference type="ARBA" id="ARBA00023157"/>
    </source>
</evidence>
<evidence type="ECO:0000259" key="2">
    <source>
        <dbReference type="PROSITE" id="PS51034"/>
    </source>
</evidence>
<dbReference type="InterPro" id="IPR058876">
    <property type="entry name" value="Ig-like_ZP"/>
</dbReference>
<dbReference type="PROSITE" id="PS51034">
    <property type="entry name" value="ZP_2"/>
    <property type="match status" value="1"/>
</dbReference>
<evidence type="ECO:0000313" key="4">
    <source>
        <dbReference type="Proteomes" id="UP001239994"/>
    </source>
</evidence>
<name>A0AAD8ZAK9_9TELE</name>
<dbReference type="InterPro" id="IPR001507">
    <property type="entry name" value="ZP_dom"/>
</dbReference>
<accession>A0AAD8ZAK9</accession>
<comment type="caution">
    <text evidence="3">The sequence shown here is derived from an EMBL/GenBank/DDBJ whole genome shotgun (WGS) entry which is preliminary data.</text>
</comment>
<protein>
    <recommendedName>
        <fullName evidence="2">ZP domain-containing protein</fullName>
    </recommendedName>
</protein>
<reference evidence="3" key="1">
    <citation type="submission" date="2023-03" db="EMBL/GenBank/DDBJ databases">
        <title>Electrophorus voltai genome.</title>
        <authorList>
            <person name="Bian C."/>
        </authorList>
    </citation>
    <scope>NUCLEOTIDE SEQUENCE</scope>
    <source>
        <strain evidence="3">CB-2022</strain>
        <tissue evidence="3">Muscle</tissue>
    </source>
</reference>
<feature type="domain" description="ZP" evidence="2">
    <location>
        <begin position="578"/>
        <end position="826"/>
    </location>
</feature>
<dbReference type="Pfam" id="PF26562">
    <property type="entry name" value="Ig-like"/>
    <property type="match status" value="1"/>
</dbReference>
<keyword evidence="1" id="KW-1015">Disulfide bond</keyword>
<sequence>MRLTLDNSLTFGSELQVDAMNGTQAVPLTPELAAKCGYSMHSDHRGNTRIYTSLLSCFAQNQGDCIFNIGLRLRLYGNQESDVREVTQTCEYNEWASREILCERNFMEVTSQQCCLDLKTMLLKTMLWSLVLPPEIDYPRHELKGNYLANPKASTSLNNVWRMVFYTPKEKPMMLAEVQNAGYGVSSTPSRLVLRSPYNMPETYSQNVNGVQMEVFRVTTYFKREWSVTMIDTAAACPTGGLHFTDEQIIWYIPRYITPLLTEPYEILELHMGINGKRLNKAQMDAMGYTLSVTDSQIILSLPVGGPEGNYKSHALDYKYHTTYSIEPMLELLWKEGKSDITRYKVQYPITTPLEARPPQVLDNTVVESGVFDVLLGSFLHDVELMNITFSTGVMTVAEANAGGFNVQQHMLPNGYKTFSMHVPFNDPVVLKAHTNPETTTYTLPLIYGLMILPEYVPFPQPALVEATLKDVNPPTIRGTCDEENFYITVAYGNQGKNLKAVVGIRDLSADLFKEYSGRENSTHMSMAVPFLAHDVVFESAHHSVVRGRLNVQLLDTVNNWHFKNFSLACSFPMTMTECFSNGSMTALAVKVESASKMVPSQLTLKDPSCKPTFSNDRFAYFSFDASSCGTTRMFNDGFMIYENEISVGGTKGDAHQGAAKDSPVTIPLTTEYRVTVSCYYMLNDTQTVTFITKRQENEPFAETGVGELQVKMRLAKDSSYAAFYMEEDYPVEQYLRQPLYFEVALLKSTDPRLKLVLENCWATVNDGVSTLSWDLIVDGCENLDDHYETIFHRVALDDRVQYPTHLKRFEVKMFAFVRDNVVLRD</sequence>
<dbReference type="PANTHER" id="PTHR47130">
    <property type="entry name" value="SI:DKEY-19B23.11-RELATED"/>
    <property type="match status" value="1"/>
</dbReference>